<feature type="region of interest" description="Disordered" evidence="1">
    <location>
        <begin position="93"/>
        <end position="139"/>
    </location>
</feature>
<dbReference type="EMBL" id="AGNL01029235">
    <property type="protein sequence ID" value="EJK57172.1"/>
    <property type="molecule type" value="Genomic_DNA"/>
</dbReference>
<organism evidence="2 3">
    <name type="scientific">Thalassiosira oceanica</name>
    <name type="common">Marine diatom</name>
    <dbReference type="NCBI Taxonomy" id="159749"/>
    <lineage>
        <taxon>Eukaryota</taxon>
        <taxon>Sar</taxon>
        <taxon>Stramenopiles</taxon>
        <taxon>Ochrophyta</taxon>
        <taxon>Bacillariophyta</taxon>
        <taxon>Coscinodiscophyceae</taxon>
        <taxon>Thalassiosirophycidae</taxon>
        <taxon>Thalassiosirales</taxon>
        <taxon>Thalassiosiraceae</taxon>
        <taxon>Thalassiosira</taxon>
    </lineage>
</organism>
<comment type="caution">
    <text evidence="2">The sequence shown here is derived from an EMBL/GenBank/DDBJ whole genome shotgun (WGS) entry which is preliminary data.</text>
</comment>
<evidence type="ECO:0000313" key="3">
    <source>
        <dbReference type="Proteomes" id="UP000266841"/>
    </source>
</evidence>
<name>K0SF02_THAOC</name>
<keyword evidence="3" id="KW-1185">Reference proteome</keyword>
<evidence type="ECO:0000256" key="1">
    <source>
        <dbReference type="SAM" id="MobiDB-lite"/>
    </source>
</evidence>
<dbReference type="AlphaFoldDB" id="K0SF02"/>
<sequence>MKPAQPGDRPRTRADQRYTQEKQIFFIRDHARRSPGAASLTATPVEQCGIPYERQGDCGLQLLFRREHQWVPGARLHTRVAFTASSGGRWTFGNTSQAHSGREVTSSRRSCAPKPTKKFGQKRTTLRLHERRGVDGDTS</sequence>
<reference evidence="2 3" key="1">
    <citation type="journal article" date="2012" name="Genome Biol.">
        <title>Genome and low-iron response of an oceanic diatom adapted to chronic iron limitation.</title>
        <authorList>
            <person name="Lommer M."/>
            <person name="Specht M."/>
            <person name="Roy A.S."/>
            <person name="Kraemer L."/>
            <person name="Andreson R."/>
            <person name="Gutowska M.A."/>
            <person name="Wolf J."/>
            <person name="Bergner S.V."/>
            <person name="Schilhabel M.B."/>
            <person name="Klostermeier U.C."/>
            <person name="Beiko R.G."/>
            <person name="Rosenstiel P."/>
            <person name="Hippler M."/>
            <person name="Laroche J."/>
        </authorList>
    </citation>
    <scope>NUCLEOTIDE SEQUENCE [LARGE SCALE GENOMIC DNA]</scope>
    <source>
        <strain evidence="2 3">CCMP1005</strain>
    </source>
</reference>
<protein>
    <submittedName>
        <fullName evidence="2">Uncharacterized protein</fullName>
    </submittedName>
</protein>
<accession>K0SF02</accession>
<gene>
    <name evidence="2" type="ORF">THAOC_22815</name>
</gene>
<feature type="compositionally biased region" description="Basic and acidic residues" evidence="1">
    <location>
        <begin position="127"/>
        <end position="139"/>
    </location>
</feature>
<evidence type="ECO:0000313" key="2">
    <source>
        <dbReference type="EMBL" id="EJK57172.1"/>
    </source>
</evidence>
<dbReference type="Proteomes" id="UP000266841">
    <property type="component" value="Unassembled WGS sequence"/>
</dbReference>
<feature type="compositionally biased region" description="Basic residues" evidence="1">
    <location>
        <begin position="115"/>
        <end position="126"/>
    </location>
</feature>
<proteinExistence type="predicted"/>